<keyword evidence="7 9" id="KW-1133">Transmembrane helix</keyword>
<keyword evidence="5" id="KW-0547">Nucleotide-binding</keyword>
<dbReference type="InterPro" id="IPR003593">
    <property type="entry name" value="AAA+_ATPase"/>
</dbReference>
<dbReference type="SUPFAM" id="SSF90123">
    <property type="entry name" value="ABC transporter transmembrane region"/>
    <property type="match status" value="1"/>
</dbReference>
<evidence type="ECO:0000256" key="8">
    <source>
        <dbReference type="ARBA" id="ARBA00023136"/>
    </source>
</evidence>
<evidence type="ECO:0000256" key="1">
    <source>
        <dbReference type="ARBA" id="ARBA00004651"/>
    </source>
</evidence>
<dbReference type="PROSITE" id="PS50893">
    <property type="entry name" value="ABC_TRANSPORTER_2"/>
    <property type="match status" value="1"/>
</dbReference>
<feature type="transmembrane region" description="Helical" evidence="9">
    <location>
        <begin position="270"/>
        <end position="295"/>
    </location>
</feature>
<dbReference type="GO" id="GO:0015421">
    <property type="term" value="F:ABC-type oligopeptide transporter activity"/>
    <property type="evidence" value="ECO:0007669"/>
    <property type="project" value="TreeGrafter"/>
</dbReference>
<dbReference type="InterPro" id="IPR027417">
    <property type="entry name" value="P-loop_NTPase"/>
</dbReference>
<evidence type="ECO:0000256" key="3">
    <source>
        <dbReference type="ARBA" id="ARBA00022475"/>
    </source>
</evidence>
<keyword evidence="6 12" id="KW-0067">ATP-binding</keyword>
<feature type="transmembrane region" description="Helical" evidence="9">
    <location>
        <begin position="82"/>
        <end position="102"/>
    </location>
</feature>
<evidence type="ECO:0000256" key="9">
    <source>
        <dbReference type="SAM" id="Phobius"/>
    </source>
</evidence>
<name>A0A9D1SQS3_9BACT</name>
<dbReference type="PANTHER" id="PTHR43394:SF1">
    <property type="entry name" value="ATP-BINDING CASSETTE SUB-FAMILY B MEMBER 10, MITOCHONDRIAL"/>
    <property type="match status" value="1"/>
</dbReference>
<dbReference type="FunFam" id="3.40.50.300:FF:000221">
    <property type="entry name" value="Multidrug ABC transporter ATP-binding protein"/>
    <property type="match status" value="1"/>
</dbReference>
<evidence type="ECO:0000256" key="6">
    <source>
        <dbReference type="ARBA" id="ARBA00022840"/>
    </source>
</evidence>
<dbReference type="GO" id="GO:0016887">
    <property type="term" value="F:ATP hydrolysis activity"/>
    <property type="evidence" value="ECO:0007669"/>
    <property type="project" value="InterPro"/>
</dbReference>
<comment type="subcellular location">
    <subcellularLocation>
        <location evidence="1">Cell membrane</location>
        <topology evidence="1">Multi-pass membrane protein</topology>
    </subcellularLocation>
</comment>
<protein>
    <submittedName>
        <fullName evidence="12">ABC transporter ATP-binding protein</fullName>
    </submittedName>
</protein>
<evidence type="ECO:0000256" key="7">
    <source>
        <dbReference type="ARBA" id="ARBA00022989"/>
    </source>
</evidence>
<organism evidence="12 13">
    <name type="scientific">Candidatus Fimimonas merdipullorum</name>
    <dbReference type="NCBI Taxonomy" id="2840822"/>
    <lineage>
        <taxon>Bacteria</taxon>
        <taxon>Pseudomonadati</taxon>
        <taxon>Myxococcota</taxon>
        <taxon>Myxococcia</taxon>
        <taxon>Myxococcales</taxon>
        <taxon>Cystobacterineae</taxon>
        <taxon>Myxococcaceae</taxon>
        <taxon>Myxococcaceae incertae sedis</taxon>
        <taxon>Candidatus Fimimonas</taxon>
    </lineage>
</organism>
<evidence type="ECO:0000256" key="4">
    <source>
        <dbReference type="ARBA" id="ARBA00022692"/>
    </source>
</evidence>
<feature type="domain" description="ABC transporter" evidence="10">
    <location>
        <begin position="366"/>
        <end position="602"/>
    </location>
</feature>
<sequence>MIRKLLRHAKGYEGKSIATLCLVLFETALEVVLPMFMSYILNTMQLFANGTPLKEALIYLDLQTGQIVSLAENSLTPVTQQLLLSVVVTYGVLMIISAALSLSAGALAGRLCAQAGAGFSRNVRYALFKKIQSFSFSNVDKFSTASLVTRSTTDVNNAQQSFMMIIRTVIRAPAMLIFSCIMAFIRHPDMAWVFLVAVPLLGLVMGILAAKVHPLFLSMLKKYDKMNADVQENLVGIRVVKSFVREDYEEEKYRRSTEEVRKSQLKAERLLILMNPLVNCIVYGTIVTLLIIGGAEIADGRIESGTLTAMMSYCTQILVSVMMICFIAVQLVMSRASIDRIYEVLETEPDIRDGEQKDLQVKDGSIKFDHVNFSYSNNAENLTLTDINLDIASGETVGIIGGTGDGKSSLAQLIPRFYDVLDGSVTVGGVDVREYSLFNLRESVAMVLQKNVLFSGTIRENLLWGNKDATQQEIEAAAKAACAHDFIMSFPDKYETDLGQGGVNVSGGQKQRLCIARALLKKPKIMILDDSTSAVDTATDAQIRYGLKQLDKDMTTIIIAQRISSVEHCDKIVVLNDGKIDAVGTHEQLLKTNQIYQEVYHSQQKGTAEGGEN</sequence>
<reference evidence="12" key="2">
    <citation type="journal article" date="2021" name="PeerJ">
        <title>Extensive microbial diversity within the chicken gut microbiome revealed by metagenomics and culture.</title>
        <authorList>
            <person name="Gilroy R."/>
            <person name="Ravi A."/>
            <person name="Getino M."/>
            <person name="Pursley I."/>
            <person name="Horton D.L."/>
            <person name="Alikhan N.F."/>
            <person name="Baker D."/>
            <person name="Gharbi K."/>
            <person name="Hall N."/>
            <person name="Watson M."/>
            <person name="Adriaenssens E.M."/>
            <person name="Foster-Nyarko E."/>
            <person name="Jarju S."/>
            <person name="Secka A."/>
            <person name="Antonio M."/>
            <person name="Oren A."/>
            <person name="Chaudhuri R.R."/>
            <person name="La Ragione R."/>
            <person name="Hildebrand F."/>
            <person name="Pallen M.J."/>
        </authorList>
    </citation>
    <scope>NUCLEOTIDE SEQUENCE</scope>
    <source>
        <strain evidence="12">ChiHjej12B11-7776</strain>
    </source>
</reference>
<dbReference type="Gene3D" id="3.40.50.300">
    <property type="entry name" value="P-loop containing nucleotide triphosphate hydrolases"/>
    <property type="match status" value="1"/>
</dbReference>
<keyword evidence="8 9" id="KW-0472">Membrane</keyword>
<dbReference type="Proteomes" id="UP000886852">
    <property type="component" value="Unassembled WGS sequence"/>
</dbReference>
<comment type="caution">
    <text evidence="12">The sequence shown here is derived from an EMBL/GenBank/DDBJ whole genome shotgun (WGS) entry which is preliminary data.</text>
</comment>
<dbReference type="SMART" id="SM00382">
    <property type="entry name" value="AAA"/>
    <property type="match status" value="1"/>
</dbReference>
<evidence type="ECO:0000259" key="11">
    <source>
        <dbReference type="PROSITE" id="PS50929"/>
    </source>
</evidence>
<dbReference type="AlphaFoldDB" id="A0A9D1SQS3"/>
<dbReference type="Pfam" id="PF00664">
    <property type="entry name" value="ABC_membrane"/>
    <property type="match status" value="1"/>
</dbReference>
<evidence type="ECO:0000259" key="10">
    <source>
        <dbReference type="PROSITE" id="PS50893"/>
    </source>
</evidence>
<keyword evidence="2" id="KW-0813">Transport</keyword>
<feature type="transmembrane region" description="Helical" evidence="9">
    <location>
        <begin position="307"/>
        <end position="332"/>
    </location>
</feature>
<proteinExistence type="predicted"/>
<dbReference type="Gene3D" id="1.20.1560.10">
    <property type="entry name" value="ABC transporter type 1, transmembrane domain"/>
    <property type="match status" value="1"/>
</dbReference>
<evidence type="ECO:0000256" key="2">
    <source>
        <dbReference type="ARBA" id="ARBA00022448"/>
    </source>
</evidence>
<evidence type="ECO:0000256" key="5">
    <source>
        <dbReference type="ARBA" id="ARBA00022741"/>
    </source>
</evidence>
<evidence type="ECO:0000313" key="12">
    <source>
        <dbReference type="EMBL" id="HIU91317.1"/>
    </source>
</evidence>
<dbReference type="InterPro" id="IPR039421">
    <property type="entry name" value="Type_1_exporter"/>
</dbReference>
<dbReference type="GO" id="GO:0005886">
    <property type="term" value="C:plasma membrane"/>
    <property type="evidence" value="ECO:0007669"/>
    <property type="project" value="UniProtKB-SubCell"/>
</dbReference>
<accession>A0A9D1SQS3</accession>
<keyword evidence="4 9" id="KW-0812">Transmembrane</keyword>
<feature type="domain" description="ABC transmembrane type-1" evidence="11">
    <location>
        <begin position="17"/>
        <end position="333"/>
    </location>
</feature>
<dbReference type="CDD" id="cd18548">
    <property type="entry name" value="ABC_6TM_Tm287_like"/>
    <property type="match status" value="1"/>
</dbReference>
<reference evidence="12" key="1">
    <citation type="submission" date="2020-10" db="EMBL/GenBank/DDBJ databases">
        <authorList>
            <person name="Gilroy R."/>
        </authorList>
    </citation>
    <scope>NUCLEOTIDE SEQUENCE</scope>
    <source>
        <strain evidence="12">ChiHjej12B11-7776</strain>
    </source>
</reference>
<dbReference type="SUPFAM" id="SSF52540">
    <property type="entry name" value="P-loop containing nucleoside triphosphate hydrolases"/>
    <property type="match status" value="1"/>
</dbReference>
<dbReference type="InterPro" id="IPR017871">
    <property type="entry name" value="ABC_transporter-like_CS"/>
</dbReference>
<dbReference type="InterPro" id="IPR003439">
    <property type="entry name" value="ABC_transporter-like_ATP-bd"/>
</dbReference>
<dbReference type="PROSITE" id="PS50929">
    <property type="entry name" value="ABC_TM1F"/>
    <property type="match status" value="1"/>
</dbReference>
<feature type="transmembrane region" description="Helical" evidence="9">
    <location>
        <begin position="168"/>
        <end position="185"/>
    </location>
</feature>
<evidence type="ECO:0000313" key="13">
    <source>
        <dbReference type="Proteomes" id="UP000886852"/>
    </source>
</evidence>
<dbReference type="PROSITE" id="PS00211">
    <property type="entry name" value="ABC_TRANSPORTER_1"/>
    <property type="match status" value="1"/>
</dbReference>
<dbReference type="GO" id="GO:0005524">
    <property type="term" value="F:ATP binding"/>
    <property type="evidence" value="ECO:0007669"/>
    <property type="project" value="UniProtKB-KW"/>
</dbReference>
<feature type="transmembrane region" description="Helical" evidence="9">
    <location>
        <begin position="20"/>
        <end position="41"/>
    </location>
</feature>
<feature type="transmembrane region" description="Helical" evidence="9">
    <location>
        <begin position="191"/>
        <end position="212"/>
    </location>
</feature>
<keyword evidence="3" id="KW-1003">Cell membrane</keyword>
<dbReference type="EMBL" id="DVOC01000084">
    <property type="protein sequence ID" value="HIU91317.1"/>
    <property type="molecule type" value="Genomic_DNA"/>
</dbReference>
<dbReference type="Pfam" id="PF00005">
    <property type="entry name" value="ABC_tran"/>
    <property type="match status" value="1"/>
</dbReference>
<dbReference type="InterPro" id="IPR036640">
    <property type="entry name" value="ABC1_TM_sf"/>
</dbReference>
<dbReference type="InterPro" id="IPR011527">
    <property type="entry name" value="ABC1_TM_dom"/>
</dbReference>
<dbReference type="PANTHER" id="PTHR43394">
    <property type="entry name" value="ATP-DEPENDENT PERMEASE MDL1, MITOCHONDRIAL"/>
    <property type="match status" value="1"/>
</dbReference>
<gene>
    <name evidence="12" type="ORF">IAC72_04840</name>
</gene>